<evidence type="ECO:0000313" key="4">
    <source>
        <dbReference type="EMBL" id="PZQ13648.1"/>
    </source>
</evidence>
<proteinExistence type="predicted"/>
<feature type="compositionally biased region" description="Basic residues" evidence="2">
    <location>
        <begin position="12"/>
        <end position="38"/>
    </location>
</feature>
<keyword evidence="1" id="KW-0804">Transcription</keyword>
<dbReference type="Proteomes" id="UP000249577">
    <property type="component" value="Unassembled WGS sequence"/>
</dbReference>
<evidence type="ECO:0000256" key="2">
    <source>
        <dbReference type="SAM" id="MobiDB-lite"/>
    </source>
</evidence>
<protein>
    <recommendedName>
        <fullName evidence="3">NusG-like N-terminal domain-containing protein</fullName>
    </recommendedName>
</protein>
<dbReference type="InterPro" id="IPR006645">
    <property type="entry name" value="NGN-like_dom"/>
</dbReference>
<feature type="domain" description="NusG-like N-terminal" evidence="3">
    <location>
        <begin position="106"/>
        <end position="204"/>
    </location>
</feature>
<organism evidence="4 5">
    <name type="scientific">Ancylobacter novellus</name>
    <name type="common">Thiobacillus novellus</name>
    <dbReference type="NCBI Taxonomy" id="921"/>
    <lineage>
        <taxon>Bacteria</taxon>
        <taxon>Pseudomonadati</taxon>
        <taxon>Pseudomonadota</taxon>
        <taxon>Alphaproteobacteria</taxon>
        <taxon>Hyphomicrobiales</taxon>
        <taxon>Xanthobacteraceae</taxon>
        <taxon>Ancylobacter</taxon>
    </lineage>
</organism>
<sequence>MADEPLADGSHRHLRRLDHHRTGRGNRGPYRLRRPRRGRGGDRHVSQSRRGGESSRRRARPSGGRTSPPHRIEEAMLSLTDLRARVHPQADAPAAPPAPAIDGSSVWFAAQTNPRCEVKAMHGIAALGWPVFVPFGWKWSRPRHAPSGTHVVRRRPGMPRYVFFASPRDSRGDLRVSEVRGVDGVYHLVSQHGAPSRIRASAIALLQKAETSGVYDFNKEPPRGKLWDLQPGDQIRITSGIGEGWLAKVERQSNAREVEVRDVVFGMRLTVPLDRIVPIEMEAMR</sequence>
<dbReference type="Gene3D" id="3.30.70.940">
    <property type="entry name" value="NusG, N-terminal domain"/>
    <property type="match status" value="1"/>
</dbReference>
<comment type="caution">
    <text evidence="4">The sequence shown here is derived from an EMBL/GenBank/DDBJ whole genome shotgun (WGS) entry which is preliminary data.</text>
</comment>
<dbReference type="GO" id="GO:0006354">
    <property type="term" value="P:DNA-templated transcription elongation"/>
    <property type="evidence" value="ECO:0007669"/>
    <property type="project" value="InterPro"/>
</dbReference>
<dbReference type="Pfam" id="PF02357">
    <property type="entry name" value="NusG"/>
    <property type="match status" value="1"/>
</dbReference>
<reference evidence="4 5" key="1">
    <citation type="submission" date="2017-08" db="EMBL/GenBank/DDBJ databases">
        <title>Infants hospitalized years apart are colonized by the same room-sourced microbial strains.</title>
        <authorList>
            <person name="Brooks B."/>
            <person name="Olm M.R."/>
            <person name="Firek B.A."/>
            <person name="Baker R."/>
            <person name="Thomas B.C."/>
            <person name="Morowitz M.J."/>
            <person name="Banfield J.F."/>
        </authorList>
    </citation>
    <scope>NUCLEOTIDE SEQUENCE [LARGE SCALE GENOMIC DNA]</scope>
    <source>
        <strain evidence="4">S2_005_003_R2_43</strain>
    </source>
</reference>
<feature type="region of interest" description="Disordered" evidence="2">
    <location>
        <begin position="1"/>
        <end position="72"/>
    </location>
</feature>
<accession>A0A2W5KDZ1</accession>
<gene>
    <name evidence="4" type="ORF">DI565_13990</name>
</gene>
<evidence type="ECO:0000259" key="3">
    <source>
        <dbReference type="Pfam" id="PF02357"/>
    </source>
</evidence>
<feature type="compositionally biased region" description="Basic and acidic residues" evidence="2">
    <location>
        <begin position="39"/>
        <end position="56"/>
    </location>
</feature>
<dbReference type="EMBL" id="QFPN01000007">
    <property type="protein sequence ID" value="PZQ13648.1"/>
    <property type="molecule type" value="Genomic_DNA"/>
</dbReference>
<dbReference type="AlphaFoldDB" id="A0A2W5KDZ1"/>
<dbReference type="SUPFAM" id="SSF82679">
    <property type="entry name" value="N-utilization substance G protein NusG, N-terminal domain"/>
    <property type="match status" value="1"/>
</dbReference>
<evidence type="ECO:0000313" key="5">
    <source>
        <dbReference type="Proteomes" id="UP000249577"/>
    </source>
</evidence>
<name>A0A2W5KDZ1_ANCNO</name>
<evidence type="ECO:0000256" key="1">
    <source>
        <dbReference type="ARBA" id="ARBA00023163"/>
    </source>
</evidence>
<dbReference type="InterPro" id="IPR036735">
    <property type="entry name" value="NGN_dom_sf"/>
</dbReference>